<keyword evidence="1" id="KW-0732">Signal</keyword>
<name>A0A8T9SSC9_9BACT</name>
<dbReference type="EMBL" id="CP095053">
    <property type="protein sequence ID" value="UOR05038.1"/>
    <property type="molecule type" value="Genomic_DNA"/>
</dbReference>
<dbReference type="NCBIfam" id="TIGR04183">
    <property type="entry name" value="Por_Secre_tail"/>
    <property type="match status" value="1"/>
</dbReference>
<evidence type="ECO:0000313" key="4">
    <source>
        <dbReference type="Proteomes" id="UP000829925"/>
    </source>
</evidence>
<feature type="chain" id="PRO_5035802853" evidence="1">
    <location>
        <begin position="29"/>
        <end position="129"/>
    </location>
</feature>
<organism evidence="3 4">
    <name type="scientific">Hymenobacter aerilatus</name>
    <dbReference type="NCBI Taxonomy" id="2932251"/>
    <lineage>
        <taxon>Bacteria</taxon>
        <taxon>Pseudomonadati</taxon>
        <taxon>Bacteroidota</taxon>
        <taxon>Cytophagia</taxon>
        <taxon>Cytophagales</taxon>
        <taxon>Hymenobacteraceae</taxon>
        <taxon>Hymenobacter</taxon>
    </lineage>
</organism>
<dbReference type="InterPro" id="IPR026444">
    <property type="entry name" value="Secre_tail"/>
</dbReference>
<dbReference type="Pfam" id="PF18962">
    <property type="entry name" value="Por_Secre_tail"/>
    <property type="match status" value="1"/>
</dbReference>
<feature type="domain" description="Secretion system C-terminal sorting" evidence="2">
    <location>
        <begin position="52"/>
        <end position="128"/>
    </location>
</feature>
<keyword evidence="4" id="KW-1185">Reference proteome</keyword>
<dbReference type="Proteomes" id="UP000829925">
    <property type="component" value="Chromosome"/>
</dbReference>
<evidence type="ECO:0000256" key="1">
    <source>
        <dbReference type="SAM" id="SignalP"/>
    </source>
</evidence>
<proteinExistence type="predicted"/>
<dbReference type="AlphaFoldDB" id="A0A8T9SSC9"/>
<evidence type="ECO:0000313" key="3">
    <source>
        <dbReference type="EMBL" id="UOR05038.1"/>
    </source>
</evidence>
<sequence length="129" mass="14279">MMKRLRYFLFISLTASASFIGSALPTCAAAQVASPRAGFAKPIPADEKSVLVYPNPSTGIVHLTINGFENRRVELRVLNVIGSVVYRELLTELSDRTTKTLDLSKISSGLYYIKLEGDNVSEMRKLVIR</sequence>
<dbReference type="KEGG" id="haei:MUN82_19135"/>
<gene>
    <name evidence="3" type="ORF">MUN82_19135</name>
</gene>
<evidence type="ECO:0000259" key="2">
    <source>
        <dbReference type="Pfam" id="PF18962"/>
    </source>
</evidence>
<reference evidence="3 4" key="1">
    <citation type="submission" date="2022-04" db="EMBL/GenBank/DDBJ databases">
        <title>Hymenobacter sp. isolated from the air.</title>
        <authorList>
            <person name="Won M."/>
            <person name="Lee C.-M."/>
            <person name="Woen H.-Y."/>
            <person name="Kwon S.-W."/>
        </authorList>
    </citation>
    <scope>NUCLEOTIDE SEQUENCE [LARGE SCALE GENOMIC DNA]</scope>
    <source>
        <strain evidence="4">5413 J-13</strain>
    </source>
</reference>
<dbReference type="RefSeq" id="WP_245092981.1">
    <property type="nucleotide sequence ID" value="NZ_CP095053.1"/>
</dbReference>
<protein>
    <submittedName>
        <fullName evidence="3">T9SS type A sorting domain-containing protein</fullName>
    </submittedName>
</protein>
<feature type="signal peptide" evidence="1">
    <location>
        <begin position="1"/>
        <end position="28"/>
    </location>
</feature>
<accession>A0A8T9SSC9</accession>